<reference evidence="1 2" key="1">
    <citation type="submission" date="2022-08" db="EMBL/GenBank/DDBJ databases">
        <title>Aerococcaceae sp. nov isolated from spoiled eye mask.</title>
        <authorList>
            <person name="Zhou G."/>
            <person name="Xie X.-B."/>
            <person name="Shi Q.-S."/>
            <person name="Wang Y.-S."/>
            <person name="Wen X."/>
            <person name="Peng H."/>
            <person name="Yang X.-J."/>
            <person name="Tao H.-B."/>
            <person name="Huang X.-M."/>
        </authorList>
    </citation>
    <scope>NUCLEOTIDE SEQUENCE [LARGE SCALE GENOMIC DNA]</scope>
    <source>
        <strain evidence="2">DM20194951</strain>
    </source>
</reference>
<evidence type="ECO:0000313" key="2">
    <source>
        <dbReference type="Proteomes" id="UP001315967"/>
    </source>
</evidence>
<name>A0ABY5P8S5_9LACT</name>
<sequence length="603" mass="68720">MQLTTKQFQEVINQPSRKFSWSGKLYLQDGETIDFTDAEILKGTGYIQRSCSGSSEIELGSVYASEFGLSLFTNVDRYRLESAQISLRYHLHYADGRQESIPMGIFEVSEANRSNKRLELKGYDFMLRFDRRLNVKDTFGTAYELLTFICERCRVQLGMSEAEVMILPNGTEMLSIYPDHDIETYRDLLHYLASTLGTIAQIDRLGRLVLKQYGNTPVTQIEAKHRFDSSVSDFKTYYTAINSTNMKTKWAEYYALEQDTGLTMNLEVNPLMQLGLSEKRERMCQRLLEAVSQISYTPLDATTIGNPSLDPADMIEHLYEGEVVRGLITSIEYKINGKHRISGVGKNPYYSQSKSKHDKNLVGILNRIESEHMIVHSYSNSKAFDLSTEEIPIIRIDFASDKETEALFNASILLDVTTSAVEEKKQVSLSPVTSGSDPPAELMVYEMVEEKEVPTKVIVTYILNHERIDYHVPIETYSNGQHVLNLFYPLSNLQEKTMNSFSAMMRLDSGNVRIEKNHAIAAISGQSLGTTEAWDGKLEVTEWWNKVPLYQGVLYQRKLLEEYQIGLHQPQANVFDESVNRYVPNSLALRGWQESVSVEVENV</sequence>
<dbReference type="EMBL" id="CP102453">
    <property type="protein sequence ID" value="UUX34865.1"/>
    <property type="molecule type" value="Genomic_DNA"/>
</dbReference>
<organism evidence="1 2">
    <name type="scientific">Fundicoccus culcitae</name>
    <dbReference type="NCBI Taxonomy" id="2969821"/>
    <lineage>
        <taxon>Bacteria</taxon>
        <taxon>Bacillati</taxon>
        <taxon>Bacillota</taxon>
        <taxon>Bacilli</taxon>
        <taxon>Lactobacillales</taxon>
        <taxon>Aerococcaceae</taxon>
        <taxon>Fundicoccus</taxon>
    </lineage>
</organism>
<dbReference type="RefSeq" id="WP_313794365.1">
    <property type="nucleotide sequence ID" value="NZ_CP102453.1"/>
</dbReference>
<keyword evidence="2" id="KW-1185">Reference proteome</keyword>
<gene>
    <name evidence="1" type="ORF">NRE15_04240</name>
</gene>
<accession>A0ABY5P8S5</accession>
<proteinExistence type="predicted"/>
<protein>
    <recommendedName>
        <fullName evidence="3">Prophage tail endopeptidase domain-containing protein</fullName>
    </recommendedName>
</protein>
<evidence type="ECO:0000313" key="1">
    <source>
        <dbReference type="EMBL" id="UUX34865.1"/>
    </source>
</evidence>
<evidence type="ECO:0008006" key="3">
    <source>
        <dbReference type="Google" id="ProtNLM"/>
    </source>
</evidence>
<dbReference type="Proteomes" id="UP001315967">
    <property type="component" value="Chromosome"/>
</dbReference>